<dbReference type="Gene3D" id="1.20.1250.20">
    <property type="entry name" value="MFS general substrate transporter like domains"/>
    <property type="match status" value="1"/>
</dbReference>
<feature type="transmembrane region" description="Helical" evidence="6">
    <location>
        <begin position="252"/>
        <end position="272"/>
    </location>
</feature>
<dbReference type="CDD" id="cd06173">
    <property type="entry name" value="MFS_MefA_like"/>
    <property type="match status" value="1"/>
</dbReference>
<dbReference type="Proteomes" id="UP001602058">
    <property type="component" value="Unassembled WGS sequence"/>
</dbReference>
<dbReference type="SUPFAM" id="SSF103473">
    <property type="entry name" value="MFS general substrate transporter"/>
    <property type="match status" value="1"/>
</dbReference>
<keyword evidence="4 6" id="KW-1133">Transmembrane helix</keyword>
<evidence type="ECO:0000256" key="5">
    <source>
        <dbReference type="ARBA" id="ARBA00023136"/>
    </source>
</evidence>
<evidence type="ECO:0000259" key="7">
    <source>
        <dbReference type="PROSITE" id="PS50850"/>
    </source>
</evidence>
<evidence type="ECO:0000256" key="1">
    <source>
        <dbReference type="ARBA" id="ARBA00004651"/>
    </source>
</evidence>
<evidence type="ECO:0000256" key="4">
    <source>
        <dbReference type="ARBA" id="ARBA00022989"/>
    </source>
</evidence>
<keyword evidence="2" id="KW-1003">Cell membrane</keyword>
<dbReference type="InterPro" id="IPR011701">
    <property type="entry name" value="MFS"/>
</dbReference>
<accession>A0ABW6UH24</accession>
<feature type="transmembrane region" description="Helical" evidence="6">
    <location>
        <begin position="167"/>
        <end position="184"/>
    </location>
</feature>
<evidence type="ECO:0000256" key="3">
    <source>
        <dbReference type="ARBA" id="ARBA00022692"/>
    </source>
</evidence>
<name>A0ABW6UH24_9ACTN</name>
<dbReference type="PANTHER" id="PTHR23513">
    <property type="entry name" value="INTEGRAL MEMBRANE EFFLUX PROTEIN-RELATED"/>
    <property type="match status" value="1"/>
</dbReference>
<keyword evidence="9" id="KW-1185">Reference proteome</keyword>
<evidence type="ECO:0000256" key="2">
    <source>
        <dbReference type="ARBA" id="ARBA00022475"/>
    </source>
</evidence>
<evidence type="ECO:0000313" key="8">
    <source>
        <dbReference type="EMBL" id="MFF4522028.1"/>
    </source>
</evidence>
<feature type="transmembrane region" description="Helical" evidence="6">
    <location>
        <begin position="45"/>
        <end position="67"/>
    </location>
</feature>
<dbReference type="PROSITE" id="PS50850">
    <property type="entry name" value="MFS"/>
    <property type="match status" value="1"/>
</dbReference>
<reference evidence="8 9" key="1">
    <citation type="submission" date="2024-10" db="EMBL/GenBank/DDBJ databases">
        <title>The Natural Products Discovery Center: Release of the First 8490 Sequenced Strains for Exploring Actinobacteria Biosynthetic Diversity.</title>
        <authorList>
            <person name="Kalkreuter E."/>
            <person name="Kautsar S.A."/>
            <person name="Yang D."/>
            <person name="Bader C.D."/>
            <person name="Teijaro C.N."/>
            <person name="Fluegel L."/>
            <person name="Davis C.M."/>
            <person name="Simpson J.R."/>
            <person name="Lauterbach L."/>
            <person name="Steele A.D."/>
            <person name="Gui C."/>
            <person name="Meng S."/>
            <person name="Li G."/>
            <person name="Viehrig K."/>
            <person name="Ye F."/>
            <person name="Su P."/>
            <person name="Kiefer A.F."/>
            <person name="Nichols A."/>
            <person name="Cepeda A.J."/>
            <person name="Yan W."/>
            <person name="Fan B."/>
            <person name="Jiang Y."/>
            <person name="Adhikari A."/>
            <person name="Zheng C.-J."/>
            <person name="Schuster L."/>
            <person name="Cowan T.M."/>
            <person name="Smanski M.J."/>
            <person name="Chevrette M.G."/>
            <person name="De Carvalho L.P.S."/>
            <person name="Shen B."/>
        </authorList>
    </citation>
    <scope>NUCLEOTIDE SEQUENCE [LARGE SCALE GENOMIC DNA]</scope>
    <source>
        <strain evidence="8 9">NPDC001390</strain>
    </source>
</reference>
<dbReference type="PANTHER" id="PTHR23513:SF11">
    <property type="entry name" value="STAPHYLOFERRIN A TRANSPORTER"/>
    <property type="match status" value="1"/>
</dbReference>
<protein>
    <submittedName>
        <fullName evidence="8">MFS transporter</fullName>
    </submittedName>
</protein>
<dbReference type="Pfam" id="PF07690">
    <property type="entry name" value="MFS_1"/>
    <property type="match status" value="1"/>
</dbReference>
<feature type="transmembrane region" description="Helical" evidence="6">
    <location>
        <begin position="371"/>
        <end position="389"/>
    </location>
</feature>
<keyword evidence="5 6" id="KW-0472">Membrane</keyword>
<dbReference type="RefSeq" id="WP_387885626.1">
    <property type="nucleotide sequence ID" value="NZ_JBIAWJ010000004.1"/>
</dbReference>
<dbReference type="EMBL" id="JBIAWJ010000004">
    <property type="protein sequence ID" value="MFF4522028.1"/>
    <property type="molecule type" value="Genomic_DNA"/>
</dbReference>
<feature type="transmembrane region" description="Helical" evidence="6">
    <location>
        <begin position="303"/>
        <end position="328"/>
    </location>
</feature>
<evidence type="ECO:0000313" key="9">
    <source>
        <dbReference type="Proteomes" id="UP001602058"/>
    </source>
</evidence>
<feature type="domain" description="Major facilitator superfamily (MFS) profile" evidence="7">
    <location>
        <begin position="4"/>
        <end position="393"/>
    </location>
</feature>
<keyword evidence="3 6" id="KW-0812">Transmembrane</keyword>
<gene>
    <name evidence="8" type="ORF">ACFY1D_11360</name>
</gene>
<dbReference type="InterPro" id="IPR036259">
    <property type="entry name" value="MFS_trans_sf"/>
</dbReference>
<proteinExistence type="predicted"/>
<evidence type="ECO:0000256" key="6">
    <source>
        <dbReference type="SAM" id="Phobius"/>
    </source>
</evidence>
<sequence>MSGPLAHVAFRNVVWGRAASFVGNGMAPVALSFAVLDLTGSVTQLGLVVGARSVAAVVATVFGGVLADRLPRRLLLQSTAFGAAVTQTAVGLSLLGGVASVPLLMLLSALNGALAAVELPATTALVPQTVPGELLRRANALLRTFTSFATVSGAAAGSLLIGWAGPSWGILADAASFAVAGLFFRRLRVGAVPRPAGRRSLLGDLSEGRDEFLRHRWLWSVVLHACVWQLIWAGGVQVIGPAVAEAHTSARTWGFVLAAQTVGAVAGGVLALRWRPRAPLATGVLLTSFSAVLPWSLAVEPRAAVLVPAAFLAGVAMEQVNVALTVAVQERVASDRLARVTSYQVLGSLVAVPLGQILAGPLASLYGQERVLGAAGVCIVAVTLAVLAVPDVRAVRTEGGPDKARTRPRDEPVT</sequence>
<comment type="subcellular location">
    <subcellularLocation>
        <location evidence="1">Cell membrane</location>
        <topology evidence="1">Multi-pass membrane protein</topology>
    </subcellularLocation>
</comment>
<organism evidence="8 9">
    <name type="scientific">Streptomyces bluensis</name>
    <dbReference type="NCBI Taxonomy" id="33897"/>
    <lineage>
        <taxon>Bacteria</taxon>
        <taxon>Bacillati</taxon>
        <taxon>Actinomycetota</taxon>
        <taxon>Actinomycetes</taxon>
        <taxon>Kitasatosporales</taxon>
        <taxon>Streptomycetaceae</taxon>
        <taxon>Streptomyces</taxon>
    </lineage>
</organism>
<feature type="transmembrane region" description="Helical" evidence="6">
    <location>
        <begin position="340"/>
        <end position="359"/>
    </location>
</feature>
<dbReference type="InterPro" id="IPR020846">
    <property type="entry name" value="MFS_dom"/>
</dbReference>
<feature type="transmembrane region" description="Helical" evidence="6">
    <location>
        <begin position="279"/>
        <end position="297"/>
    </location>
</feature>
<comment type="caution">
    <text evidence="8">The sequence shown here is derived from an EMBL/GenBank/DDBJ whole genome shotgun (WGS) entry which is preliminary data.</text>
</comment>
<feature type="transmembrane region" description="Helical" evidence="6">
    <location>
        <begin position="217"/>
        <end position="240"/>
    </location>
</feature>